<gene>
    <name evidence="2" type="ORF">Vbra_9467</name>
</gene>
<dbReference type="InParanoid" id="A0A0G4FV22"/>
<reference evidence="2 3" key="1">
    <citation type="submission" date="2014-11" db="EMBL/GenBank/DDBJ databases">
        <authorList>
            <person name="Zhu J."/>
            <person name="Qi W."/>
            <person name="Song R."/>
        </authorList>
    </citation>
    <scope>NUCLEOTIDE SEQUENCE [LARGE SCALE GENOMIC DNA]</scope>
</reference>
<dbReference type="VEuPathDB" id="CryptoDB:Vbra_9467"/>
<proteinExistence type="predicted"/>
<accession>A0A0G4FV22</accession>
<dbReference type="EMBL" id="CDMY01000509">
    <property type="protein sequence ID" value="CEM18817.1"/>
    <property type="molecule type" value="Genomic_DNA"/>
</dbReference>
<evidence type="ECO:0000313" key="3">
    <source>
        <dbReference type="Proteomes" id="UP000041254"/>
    </source>
</evidence>
<dbReference type="AlphaFoldDB" id="A0A0G4FV22"/>
<feature type="compositionally biased region" description="Basic and acidic residues" evidence="1">
    <location>
        <begin position="24"/>
        <end position="58"/>
    </location>
</feature>
<sequence length="112" mass="12525">MPVGFIPLANHGRPSVCRPPAAQGDKEDDKEDNKQHDKKGSKDKEDSKNNAKIQDRRPYAVRMARRKRDGARLVEPSMSKVAYYRRSNGISASKSTFPYVEGPEMATCESDA</sequence>
<evidence type="ECO:0000313" key="2">
    <source>
        <dbReference type="EMBL" id="CEM18817.1"/>
    </source>
</evidence>
<organism evidence="2 3">
    <name type="scientific">Vitrella brassicaformis (strain CCMP3155)</name>
    <dbReference type="NCBI Taxonomy" id="1169540"/>
    <lineage>
        <taxon>Eukaryota</taxon>
        <taxon>Sar</taxon>
        <taxon>Alveolata</taxon>
        <taxon>Colpodellida</taxon>
        <taxon>Vitrellaceae</taxon>
        <taxon>Vitrella</taxon>
    </lineage>
</organism>
<dbReference type="Proteomes" id="UP000041254">
    <property type="component" value="Unassembled WGS sequence"/>
</dbReference>
<keyword evidence="3" id="KW-1185">Reference proteome</keyword>
<evidence type="ECO:0000256" key="1">
    <source>
        <dbReference type="SAM" id="MobiDB-lite"/>
    </source>
</evidence>
<protein>
    <submittedName>
        <fullName evidence="2">Uncharacterized protein</fullName>
    </submittedName>
</protein>
<name>A0A0G4FV22_VITBC</name>
<feature type="region of interest" description="Disordered" evidence="1">
    <location>
        <begin position="1"/>
        <end position="72"/>
    </location>
</feature>